<keyword evidence="2" id="KW-1185">Reference proteome</keyword>
<dbReference type="EMBL" id="JACEFG010000009">
    <property type="protein sequence ID" value="MBA2177022.1"/>
    <property type="molecule type" value="Genomic_DNA"/>
</dbReference>
<evidence type="ECO:0000313" key="1">
    <source>
        <dbReference type="EMBL" id="MBA2177022.1"/>
    </source>
</evidence>
<evidence type="ECO:0008006" key="3">
    <source>
        <dbReference type="Google" id="ProtNLM"/>
    </source>
</evidence>
<comment type="caution">
    <text evidence="1">The sequence shown here is derived from an EMBL/GenBank/DDBJ whole genome shotgun (WGS) entry which is preliminary data.</text>
</comment>
<organism evidence="1 2">
    <name type="scientific">Halobacillus locisalis</name>
    <dbReference type="NCBI Taxonomy" id="220753"/>
    <lineage>
        <taxon>Bacteria</taxon>
        <taxon>Bacillati</taxon>
        <taxon>Bacillota</taxon>
        <taxon>Bacilli</taxon>
        <taxon>Bacillales</taxon>
        <taxon>Bacillaceae</taxon>
        <taxon>Halobacillus</taxon>
    </lineage>
</organism>
<dbReference type="Proteomes" id="UP000571017">
    <property type="component" value="Unassembled WGS sequence"/>
</dbReference>
<evidence type="ECO:0000313" key="2">
    <source>
        <dbReference type="Proteomes" id="UP000571017"/>
    </source>
</evidence>
<accession>A0A838CY08</accession>
<sequence length="142" mass="15641">MSFVFLIGCQTATNTSNENMDEGEIPKKPSETFQSGGYTMLGEKDRLGFIVSENETFQPEQGQKYMWHLWGSEEELDGSFKVIGIHEEGEKTTVVASKDLGGPNNGADAHTPSIMSLPKKGIWTLSAYVGDELFDTVTIEVE</sequence>
<name>A0A838CY08_9BACI</name>
<dbReference type="AlphaFoldDB" id="A0A838CY08"/>
<dbReference type="Gene3D" id="2.60.40.3830">
    <property type="match status" value="1"/>
</dbReference>
<protein>
    <recommendedName>
        <fullName evidence="3">DUF4871 domain-containing protein</fullName>
    </recommendedName>
</protein>
<reference evidence="1 2" key="1">
    <citation type="journal article" date="2004" name="Extremophiles">
        <title>Halobacillus locisalis sp. nov., a halophilic bacterium isolated from a marine solar saltern of the Yellow Sea in Korea.</title>
        <authorList>
            <person name="Yoon J.H."/>
            <person name="Kang K.H."/>
            <person name="Oh T.K."/>
            <person name="Park Y.H."/>
        </authorList>
    </citation>
    <scope>NUCLEOTIDE SEQUENCE [LARGE SCALE GENOMIC DNA]</scope>
    <source>
        <strain evidence="1 2">KCTC 3788</strain>
    </source>
</reference>
<proteinExistence type="predicted"/>
<gene>
    <name evidence="1" type="ORF">H0266_19290</name>
</gene>